<dbReference type="GO" id="GO:0008649">
    <property type="term" value="F:rRNA methyltransferase activity"/>
    <property type="evidence" value="ECO:0007669"/>
    <property type="project" value="InterPro"/>
</dbReference>
<dbReference type="GO" id="GO:0005737">
    <property type="term" value="C:cytoplasm"/>
    <property type="evidence" value="ECO:0007669"/>
    <property type="project" value="UniProtKB-SubCell"/>
</dbReference>
<keyword evidence="9 17" id="KW-0949">S-adenosyl-L-methionine</keyword>
<feature type="domain" description="SAM-dependent MTase RsmB/NOP-type" evidence="18">
    <location>
        <begin position="170"/>
        <end position="446"/>
    </location>
</feature>
<dbReference type="InterPro" id="IPR023267">
    <property type="entry name" value="RCMT"/>
</dbReference>
<feature type="active site" description="Nucleophile" evidence="17">
    <location>
        <position position="382"/>
    </location>
</feature>
<evidence type="ECO:0000256" key="8">
    <source>
        <dbReference type="ARBA" id="ARBA00022679"/>
    </source>
</evidence>
<dbReference type="Gene3D" id="1.10.940.10">
    <property type="entry name" value="NusB-like"/>
    <property type="match status" value="1"/>
</dbReference>
<dbReference type="InterPro" id="IPR029063">
    <property type="entry name" value="SAM-dependent_MTases_sf"/>
</dbReference>
<dbReference type="InterPro" id="IPR004573">
    <property type="entry name" value="rRNA_ssu_MeTfrase_B"/>
</dbReference>
<comment type="subcellular location">
    <subcellularLocation>
        <location evidence="2">Cytoplasm</location>
    </subcellularLocation>
</comment>
<dbReference type="EMBL" id="VULR01000012">
    <property type="protein sequence ID" value="MSS43862.1"/>
    <property type="molecule type" value="Genomic_DNA"/>
</dbReference>
<dbReference type="Pfam" id="PF22458">
    <property type="entry name" value="RsmF-B_ferredox"/>
    <property type="match status" value="1"/>
</dbReference>
<dbReference type="FunFam" id="3.40.50.150:FF:000022">
    <property type="entry name" value="Ribosomal RNA small subunit methyltransferase B"/>
    <property type="match status" value="1"/>
</dbReference>
<evidence type="ECO:0000259" key="18">
    <source>
        <dbReference type="PROSITE" id="PS51686"/>
    </source>
</evidence>
<dbReference type="Pfam" id="PF01029">
    <property type="entry name" value="NusB"/>
    <property type="match status" value="1"/>
</dbReference>
<dbReference type="GO" id="GO:0003723">
    <property type="term" value="F:RNA binding"/>
    <property type="evidence" value="ECO:0007669"/>
    <property type="project" value="UniProtKB-UniRule"/>
</dbReference>
<dbReference type="NCBIfam" id="TIGR00563">
    <property type="entry name" value="rsmB"/>
    <property type="match status" value="1"/>
</dbReference>
<proteinExistence type="inferred from homology"/>
<evidence type="ECO:0000256" key="16">
    <source>
        <dbReference type="ARBA" id="ARBA00047283"/>
    </source>
</evidence>
<evidence type="ECO:0000256" key="11">
    <source>
        <dbReference type="ARBA" id="ARBA00022884"/>
    </source>
</evidence>
<keyword evidence="13" id="KW-0804">Transcription</keyword>
<keyword evidence="12" id="KW-0805">Transcription regulation</keyword>
<keyword evidence="11 17" id="KW-0694">RNA-binding</keyword>
<feature type="binding site" evidence="17">
    <location>
        <position position="311"/>
    </location>
    <ligand>
        <name>S-adenosyl-L-methionine</name>
        <dbReference type="ChEBI" id="CHEBI:59789"/>
    </ligand>
</feature>
<evidence type="ECO:0000256" key="3">
    <source>
        <dbReference type="ARBA" id="ARBA00005952"/>
    </source>
</evidence>
<dbReference type="AlphaFoldDB" id="A0A844FIT9"/>
<accession>A0A844FIT9</accession>
<feature type="binding site" evidence="17">
    <location>
        <position position="284"/>
    </location>
    <ligand>
        <name>S-adenosyl-L-methionine</name>
        <dbReference type="ChEBI" id="CHEBI:59789"/>
    </ligand>
</feature>
<dbReference type="OrthoDB" id="9810297at2"/>
<dbReference type="Gene3D" id="3.30.70.1170">
    <property type="entry name" value="Sun protein, domain 3"/>
    <property type="match status" value="1"/>
</dbReference>
<dbReference type="GO" id="GO:0031564">
    <property type="term" value="P:transcription antitermination"/>
    <property type="evidence" value="ECO:0007669"/>
    <property type="project" value="UniProtKB-KW"/>
</dbReference>
<evidence type="ECO:0000256" key="17">
    <source>
        <dbReference type="PROSITE-ProRule" id="PRU01023"/>
    </source>
</evidence>
<feature type="binding site" evidence="17">
    <location>
        <begin position="260"/>
        <end position="266"/>
    </location>
    <ligand>
        <name>S-adenosyl-L-methionine</name>
        <dbReference type="ChEBI" id="CHEBI:59789"/>
    </ligand>
</feature>
<gene>
    <name evidence="19" type="primary">rsmB</name>
    <name evidence="19" type="ORF">FYJ27_09010</name>
</gene>
<evidence type="ECO:0000256" key="5">
    <source>
        <dbReference type="ARBA" id="ARBA00022490"/>
    </source>
</evidence>
<evidence type="ECO:0000313" key="20">
    <source>
        <dbReference type="Proteomes" id="UP000462760"/>
    </source>
</evidence>
<evidence type="ECO:0000313" key="19">
    <source>
        <dbReference type="EMBL" id="MSS43862.1"/>
    </source>
</evidence>
<evidence type="ECO:0000256" key="2">
    <source>
        <dbReference type="ARBA" id="ARBA00004496"/>
    </source>
</evidence>
<dbReference type="GO" id="GO:0006353">
    <property type="term" value="P:DNA-templated transcription termination"/>
    <property type="evidence" value="ECO:0007669"/>
    <property type="project" value="InterPro"/>
</dbReference>
<dbReference type="NCBIfam" id="TIGR00446">
    <property type="entry name" value="nop2p"/>
    <property type="match status" value="1"/>
</dbReference>
<evidence type="ECO:0000256" key="15">
    <source>
        <dbReference type="ARBA" id="ARBA00031088"/>
    </source>
</evidence>
<feature type="binding site" evidence="17">
    <location>
        <position position="329"/>
    </location>
    <ligand>
        <name>S-adenosyl-L-methionine</name>
        <dbReference type="ChEBI" id="CHEBI:59789"/>
    </ligand>
</feature>
<dbReference type="InterPro" id="IPR049560">
    <property type="entry name" value="MeTrfase_RsmB-F_NOP2_cat"/>
</dbReference>
<evidence type="ECO:0000256" key="14">
    <source>
        <dbReference type="ARBA" id="ARBA00030399"/>
    </source>
</evidence>
<evidence type="ECO:0000256" key="10">
    <source>
        <dbReference type="ARBA" id="ARBA00022814"/>
    </source>
</evidence>
<dbReference type="Pfam" id="PF01189">
    <property type="entry name" value="Methyltr_RsmB-F"/>
    <property type="match status" value="1"/>
</dbReference>
<keyword evidence="6" id="KW-0698">rRNA processing</keyword>
<sequence length="448" mass="51837">MEKNMREVALKILIEINKKGAYSNIALNKHMASNINKLDENFTREIVYGVLENRLYLDWIISKVSKIKIKKIDPIILEILRIGVYQIVFMEKVPNSAAVNESVKLAKKYSHKGSVSYVNGVLRNIIRKRANILDIDIKNTMDYISIKYSHPQWMVKRWIDEFGEDFTLELCKVNNEKPKLNIRTNRLKIDRETLKKLLKAKGYNISETKYASDGLIIENPYKITNTDEFKKGLFTIQDESSMLVSQIMTPGKNNIVVDICSAPGGKTTHIAQYMENQGKIIARDIYDHKLKLIKENSNRLGIDIINTELFDALKLDEKLLSKSDYVLVDAPCSGLGLIRRRPEIKWNRKEDDIEKIKEMQYIILRNASKYLKPGGILIYSTCTIEREENINMIRNFITENNEFQLVGFDHLLESKKNIETAEKGYIELFPHIHGTDGFFIAKLLKKDK</sequence>
<dbReference type="InterPro" id="IPR001678">
    <property type="entry name" value="MeTrfase_RsmB-F_NOP2_dom"/>
</dbReference>
<evidence type="ECO:0000256" key="6">
    <source>
        <dbReference type="ARBA" id="ARBA00022552"/>
    </source>
</evidence>
<evidence type="ECO:0000256" key="1">
    <source>
        <dbReference type="ARBA" id="ARBA00002724"/>
    </source>
</evidence>
<dbReference type="NCBIfam" id="NF011494">
    <property type="entry name" value="PRK14902.1"/>
    <property type="match status" value="1"/>
</dbReference>
<evidence type="ECO:0000256" key="9">
    <source>
        <dbReference type="ARBA" id="ARBA00022691"/>
    </source>
</evidence>
<comment type="caution">
    <text evidence="19">The sequence shown here is derived from an EMBL/GenBank/DDBJ whole genome shotgun (WGS) entry which is preliminary data.</text>
</comment>
<evidence type="ECO:0000256" key="4">
    <source>
        <dbReference type="ARBA" id="ARBA00012140"/>
    </source>
</evidence>
<keyword evidence="5" id="KW-0963">Cytoplasm</keyword>
<keyword evidence="10" id="KW-0889">Transcription antitermination</keyword>
<dbReference type="InterPro" id="IPR035926">
    <property type="entry name" value="NusB-like_sf"/>
</dbReference>
<evidence type="ECO:0000256" key="7">
    <source>
        <dbReference type="ARBA" id="ARBA00022603"/>
    </source>
</evidence>
<protein>
    <recommendedName>
        <fullName evidence="4">16S rRNA (cytosine(967)-C(5))-methyltransferase</fullName>
        <ecNumber evidence="4">2.1.1.176</ecNumber>
    </recommendedName>
    <alternativeName>
        <fullName evidence="14">16S rRNA m5C967 methyltransferase</fullName>
    </alternativeName>
    <alternativeName>
        <fullName evidence="15">rRNA (cytosine-C(5)-)-methyltransferase RsmB</fullName>
    </alternativeName>
</protein>
<dbReference type="PROSITE" id="PS51686">
    <property type="entry name" value="SAM_MT_RSMB_NOP"/>
    <property type="match status" value="1"/>
</dbReference>
<comment type="similarity">
    <text evidence="17">Belongs to the class I-like SAM-binding methyltransferase superfamily. RsmB/NOP family.</text>
</comment>
<organism evidence="19 20">
    <name type="scientific">Anaerosalibacter bizertensis</name>
    <dbReference type="NCBI Taxonomy" id="932217"/>
    <lineage>
        <taxon>Bacteria</taxon>
        <taxon>Bacillati</taxon>
        <taxon>Bacillota</taxon>
        <taxon>Tissierellia</taxon>
        <taxon>Tissierellales</taxon>
        <taxon>Sporanaerobacteraceae</taxon>
        <taxon>Anaerosalibacter</taxon>
    </lineage>
</organism>
<dbReference type="InterPro" id="IPR011023">
    <property type="entry name" value="Nop2p"/>
</dbReference>
<dbReference type="PRINTS" id="PR02008">
    <property type="entry name" value="RCMTFAMILY"/>
</dbReference>
<keyword evidence="8 17" id="KW-0808">Transferase</keyword>
<comment type="function">
    <text evidence="1">Specifically methylates the cytosine at position 967 (m5C967) of 16S rRNA.</text>
</comment>
<evidence type="ECO:0000256" key="12">
    <source>
        <dbReference type="ARBA" id="ARBA00023015"/>
    </source>
</evidence>
<name>A0A844FIT9_9FIRM</name>
<evidence type="ECO:0000256" key="13">
    <source>
        <dbReference type="ARBA" id="ARBA00023163"/>
    </source>
</evidence>
<dbReference type="EC" id="2.1.1.176" evidence="4"/>
<dbReference type="SUPFAM" id="SSF53335">
    <property type="entry name" value="S-adenosyl-L-methionine-dependent methyltransferases"/>
    <property type="match status" value="1"/>
</dbReference>
<dbReference type="RefSeq" id="WP_154484540.1">
    <property type="nucleotide sequence ID" value="NZ_VULR01000012.1"/>
</dbReference>
<comment type="catalytic activity">
    <reaction evidence="16">
        <text>cytidine(967) in 16S rRNA + S-adenosyl-L-methionine = 5-methylcytidine(967) in 16S rRNA + S-adenosyl-L-homocysteine + H(+)</text>
        <dbReference type="Rhea" id="RHEA:42748"/>
        <dbReference type="Rhea" id="RHEA-COMP:10219"/>
        <dbReference type="Rhea" id="RHEA-COMP:10220"/>
        <dbReference type="ChEBI" id="CHEBI:15378"/>
        <dbReference type="ChEBI" id="CHEBI:57856"/>
        <dbReference type="ChEBI" id="CHEBI:59789"/>
        <dbReference type="ChEBI" id="CHEBI:74483"/>
        <dbReference type="ChEBI" id="CHEBI:82748"/>
        <dbReference type="EC" id="2.1.1.176"/>
    </reaction>
</comment>
<dbReference type="InterPro" id="IPR006027">
    <property type="entry name" value="NusB_RsmB_TIM44"/>
</dbReference>
<dbReference type="CDD" id="cd02440">
    <property type="entry name" value="AdoMet_MTases"/>
    <property type="match status" value="1"/>
</dbReference>
<dbReference type="PANTHER" id="PTHR22807:SF53">
    <property type="entry name" value="RIBOSOMAL RNA SMALL SUBUNIT METHYLTRANSFERASE B-RELATED"/>
    <property type="match status" value="1"/>
</dbReference>
<dbReference type="PANTHER" id="PTHR22807">
    <property type="entry name" value="NOP2 YEAST -RELATED NOL1/NOP2/FMU SUN DOMAIN-CONTAINING"/>
    <property type="match status" value="1"/>
</dbReference>
<dbReference type="InterPro" id="IPR011605">
    <property type="entry name" value="NusB_fam"/>
</dbReference>
<reference evidence="19 20" key="1">
    <citation type="submission" date="2019-08" db="EMBL/GenBank/DDBJ databases">
        <title>In-depth cultivation of the pig gut microbiome towards novel bacterial diversity and tailored functional studies.</title>
        <authorList>
            <person name="Wylensek D."/>
            <person name="Hitch T.C.A."/>
            <person name="Clavel T."/>
        </authorList>
    </citation>
    <scope>NUCLEOTIDE SEQUENCE [LARGE SCALE GENOMIC DNA]</scope>
    <source>
        <strain evidence="19 20">Med78-601-WT-4W-RMD-3</strain>
    </source>
</reference>
<keyword evidence="7 17" id="KW-0489">Methyltransferase</keyword>
<dbReference type="Gene3D" id="3.40.50.150">
    <property type="entry name" value="Vaccinia Virus protein VP39"/>
    <property type="match status" value="1"/>
</dbReference>
<dbReference type="InterPro" id="IPR054728">
    <property type="entry name" value="RsmB-like_ferredoxin"/>
</dbReference>
<dbReference type="NCBIfam" id="TIGR01951">
    <property type="entry name" value="nusB"/>
    <property type="match status" value="1"/>
</dbReference>
<dbReference type="SUPFAM" id="SSF48013">
    <property type="entry name" value="NusB-like"/>
    <property type="match status" value="1"/>
</dbReference>
<dbReference type="FunFam" id="3.30.70.1170:FF:000003">
    <property type="entry name" value="16S rRNA (Cytosine(967)-C(5))-methyltransferase RsmB"/>
    <property type="match status" value="1"/>
</dbReference>
<comment type="similarity">
    <text evidence="3">Belongs to the NusB family.</text>
</comment>
<dbReference type="Proteomes" id="UP000462760">
    <property type="component" value="Unassembled WGS sequence"/>
</dbReference>